<comment type="caution">
    <text evidence="2">The sequence shown here is derived from an EMBL/GenBank/DDBJ whole genome shotgun (WGS) entry which is preliminary data.</text>
</comment>
<comment type="similarity">
    <text evidence="1">Belongs to the UXT family.</text>
</comment>
<dbReference type="InterPro" id="IPR004127">
    <property type="entry name" value="Prefoldin_subunit_alpha"/>
</dbReference>
<dbReference type="GO" id="GO:0003714">
    <property type="term" value="F:transcription corepressor activity"/>
    <property type="evidence" value="ECO:0007669"/>
    <property type="project" value="InterPro"/>
</dbReference>
<dbReference type="Proteomes" id="UP000324629">
    <property type="component" value="Unassembled WGS sequence"/>
</dbReference>
<dbReference type="PANTHER" id="PTHR13345">
    <property type="entry name" value="MEDIATOR OF RNA POLYMERASE II TRANSCRIPTION SUBUNIT 10"/>
    <property type="match status" value="1"/>
</dbReference>
<dbReference type="Pfam" id="PF02996">
    <property type="entry name" value="Prefoldin"/>
    <property type="match status" value="1"/>
</dbReference>
<dbReference type="CDD" id="cd23158">
    <property type="entry name" value="Prefoldin_UXT"/>
    <property type="match status" value="1"/>
</dbReference>
<dbReference type="GO" id="GO:0000122">
    <property type="term" value="P:negative regulation of transcription by RNA polymerase II"/>
    <property type="evidence" value="ECO:0007669"/>
    <property type="project" value="InterPro"/>
</dbReference>
<evidence type="ECO:0000313" key="2">
    <source>
        <dbReference type="EMBL" id="KAA3676797.1"/>
    </source>
</evidence>
<sequence length="176" mass="20807">MSEQLDKRIRKIEEHVNETLRNDLKKTLEAGDEVYAEISEYLQLRNLIEKMRDFHLYKENMKTMVDVGCNTYVKAVIPSIEPIFVDIGLGFYLECSHEEALRIIEMRTSFLNDRTAVFKKRANTLKARIKLFIEVSRYSLFLIVRRVCGNFKVYRLLNSETKLELLFKRTSVPCYP</sequence>
<dbReference type="Gene3D" id="1.10.287.370">
    <property type="match status" value="1"/>
</dbReference>
<dbReference type="SUPFAM" id="SSF46579">
    <property type="entry name" value="Prefoldin"/>
    <property type="match status" value="1"/>
</dbReference>
<keyword evidence="3" id="KW-1185">Reference proteome</keyword>
<gene>
    <name evidence="2" type="ORF">DEA37_0001527</name>
</gene>
<protein>
    <recommendedName>
        <fullName evidence="4">Protein UXT</fullName>
    </recommendedName>
</protein>
<dbReference type="PRINTS" id="PR01502">
    <property type="entry name" value="UXTPROTEIN"/>
</dbReference>
<dbReference type="InterPro" id="IPR003994">
    <property type="entry name" value="UXT"/>
</dbReference>
<evidence type="ECO:0008006" key="4">
    <source>
        <dbReference type="Google" id="ProtNLM"/>
    </source>
</evidence>
<dbReference type="PANTHER" id="PTHR13345:SF9">
    <property type="entry name" value="PROTEIN UXT"/>
    <property type="match status" value="1"/>
</dbReference>
<evidence type="ECO:0000256" key="1">
    <source>
        <dbReference type="ARBA" id="ARBA00007666"/>
    </source>
</evidence>
<dbReference type="EMBL" id="QNGE01001807">
    <property type="protein sequence ID" value="KAA3676797.1"/>
    <property type="molecule type" value="Genomic_DNA"/>
</dbReference>
<dbReference type="AlphaFoldDB" id="A0A5J4NMF8"/>
<organism evidence="2 3">
    <name type="scientific">Paragonimus westermani</name>
    <dbReference type="NCBI Taxonomy" id="34504"/>
    <lineage>
        <taxon>Eukaryota</taxon>
        <taxon>Metazoa</taxon>
        <taxon>Spiralia</taxon>
        <taxon>Lophotrochozoa</taxon>
        <taxon>Platyhelminthes</taxon>
        <taxon>Trematoda</taxon>
        <taxon>Digenea</taxon>
        <taxon>Plagiorchiida</taxon>
        <taxon>Troglotremata</taxon>
        <taxon>Troglotrematidae</taxon>
        <taxon>Paragonimus</taxon>
    </lineage>
</organism>
<dbReference type="GO" id="GO:0045944">
    <property type="term" value="P:positive regulation of transcription by RNA polymerase II"/>
    <property type="evidence" value="ECO:0007669"/>
    <property type="project" value="TreeGrafter"/>
</dbReference>
<dbReference type="GO" id="GO:0016592">
    <property type="term" value="C:mediator complex"/>
    <property type="evidence" value="ECO:0007669"/>
    <property type="project" value="TreeGrafter"/>
</dbReference>
<dbReference type="InterPro" id="IPR009053">
    <property type="entry name" value="Prefoldin"/>
</dbReference>
<evidence type="ECO:0000313" key="3">
    <source>
        <dbReference type="Proteomes" id="UP000324629"/>
    </source>
</evidence>
<name>A0A5J4NMF8_9TREM</name>
<proteinExistence type="inferred from homology"/>
<reference evidence="2 3" key="1">
    <citation type="journal article" date="2019" name="Gigascience">
        <title>Whole-genome sequence of the oriental lung fluke Paragonimus westermani.</title>
        <authorList>
            <person name="Oey H."/>
            <person name="Zakrzewski M."/>
            <person name="Narain K."/>
            <person name="Devi K.R."/>
            <person name="Agatsuma T."/>
            <person name="Nawaratna S."/>
            <person name="Gobert G.N."/>
            <person name="Jones M.K."/>
            <person name="Ragan M.A."/>
            <person name="McManus D.P."/>
            <person name="Krause L."/>
        </authorList>
    </citation>
    <scope>NUCLEOTIDE SEQUENCE [LARGE SCALE GENOMIC DNA]</scope>
    <source>
        <strain evidence="2 3">IND2009</strain>
    </source>
</reference>
<accession>A0A5J4NMF8</accession>